<sequence length="575" mass="65163">MNLTDNGLKRDLLNIKGEIVDEILARIIQGGSRNGLSLLDIFNSLHGVYDHPSSFYKDHYLANHQKFDKLLLTPPYFDHTGDHEDIYGVVRNRAKRFGPNTTKISSTTGDFRTRPSGRPSVAQHHRKSTHGIIHAHAQQNERDESATTLVSDHAEVTSENEPIPPTKVERMKGSRRNKYTDDDKEYFVNYLRWYLQHHPGISLKDNRSKIVKKLARKVPSHSMGSWNSYWRDHVNIVDEIDGDDGEETDKFSNNKSDAPLSNNTNNTPSTIHSYGLRGRKVAKHSAFEWVSSGSDSLSDEDSIVAIPSPSCSPTPPTEVVPTQQGGNLYTDDEKVYFVQFLKRWLKKYPDSDIYSDRRQFLDTLRDNVPSHSTKSWENYWRKNKKVIDQIIAKAKTENLKNSSDNDKATSSLSSLSEYEASTVEVGEGTLAYFDRPFDRDERRALAKRIASEGSILAWIDLPEEERWKNIRTVQPLGPNFWPKMYKCADTAMRKKIERLVMKYIAENARKLDDQVEDSQPESMGYHVAKLLKPNRGGAVSSPSATGIHPSPGISGKRASPHSGPSHFQSAKKTRV</sequence>
<protein>
    <submittedName>
        <fullName evidence="2">Uncharacterized protein</fullName>
    </submittedName>
</protein>
<feature type="region of interest" description="Disordered" evidence="1">
    <location>
        <begin position="98"/>
        <end position="122"/>
    </location>
</feature>
<gene>
    <name evidence="2" type="ORF">BD410DRAFT_831690</name>
</gene>
<evidence type="ECO:0000313" key="2">
    <source>
        <dbReference type="EMBL" id="TDL17099.1"/>
    </source>
</evidence>
<accession>A0A4Y7PR93</accession>
<feature type="region of interest" description="Disordered" evidence="1">
    <location>
        <begin position="240"/>
        <end position="272"/>
    </location>
</feature>
<dbReference type="STRING" id="50990.A0A4Y7PR93"/>
<evidence type="ECO:0000256" key="1">
    <source>
        <dbReference type="SAM" id="MobiDB-lite"/>
    </source>
</evidence>
<name>A0A4Y7PR93_9AGAM</name>
<dbReference type="EMBL" id="ML170228">
    <property type="protein sequence ID" value="TDL17099.1"/>
    <property type="molecule type" value="Genomic_DNA"/>
</dbReference>
<feature type="region of interest" description="Disordered" evidence="1">
    <location>
        <begin position="306"/>
        <end position="326"/>
    </location>
</feature>
<reference evidence="2 3" key="1">
    <citation type="submission" date="2018-06" db="EMBL/GenBank/DDBJ databases">
        <title>A transcriptomic atlas of mushroom development highlights an independent origin of complex multicellularity.</title>
        <authorList>
            <consortium name="DOE Joint Genome Institute"/>
            <person name="Krizsan K."/>
            <person name="Almasi E."/>
            <person name="Merenyi Z."/>
            <person name="Sahu N."/>
            <person name="Viragh M."/>
            <person name="Koszo T."/>
            <person name="Mondo S."/>
            <person name="Kiss B."/>
            <person name="Balint B."/>
            <person name="Kues U."/>
            <person name="Barry K."/>
            <person name="Hegedus J.C."/>
            <person name="Henrissat B."/>
            <person name="Johnson J."/>
            <person name="Lipzen A."/>
            <person name="Ohm R."/>
            <person name="Nagy I."/>
            <person name="Pangilinan J."/>
            <person name="Yan J."/>
            <person name="Xiong Y."/>
            <person name="Grigoriev I.V."/>
            <person name="Hibbett D.S."/>
            <person name="Nagy L.G."/>
        </authorList>
    </citation>
    <scope>NUCLEOTIDE SEQUENCE [LARGE SCALE GENOMIC DNA]</scope>
    <source>
        <strain evidence="2 3">SZMC22713</strain>
    </source>
</reference>
<evidence type="ECO:0000313" key="3">
    <source>
        <dbReference type="Proteomes" id="UP000294933"/>
    </source>
</evidence>
<keyword evidence="3" id="KW-1185">Reference proteome</keyword>
<feature type="compositionally biased region" description="Polar residues" evidence="1">
    <location>
        <begin position="99"/>
        <end position="110"/>
    </location>
</feature>
<feature type="region of interest" description="Disordered" evidence="1">
    <location>
        <begin position="152"/>
        <end position="176"/>
    </location>
</feature>
<dbReference type="VEuPathDB" id="FungiDB:BD410DRAFT_831690"/>
<dbReference type="Proteomes" id="UP000294933">
    <property type="component" value="Unassembled WGS sequence"/>
</dbReference>
<feature type="region of interest" description="Disordered" evidence="1">
    <location>
        <begin position="533"/>
        <end position="575"/>
    </location>
</feature>
<dbReference type="OrthoDB" id="3194584at2759"/>
<organism evidence="2 3">
    <name type="scientific">Rickenella mellea</name>
    <dbReference type="NCBI Taxonomy" id="50990"/>
    <lineage>
        <taxon>Eukaryota</taxon>
        <taxon>Fungi</taxon>
        <taxon>Dikarya</taxon>
        <taxon>Basidiomycota</taxon>
        <taxon>Agaricomycotina</taxon>
        <taxon>Agaricomycetes</taxon>
        <taxon>Hymenochaetales</taxon>
        <taxon>Rickenellaceae</taxon>
        <taxon>Rickenella</taxon>
    </lineage>
</organism>
<dbReference type="AlphaFoldDB" id="A0A4Y7PR93"/>
<proteinExistence type="predicted"/>
<feature type="compositionally biased region" description="Polar residues" evidence="1">
    <location>
        <begin position="251"/>
        <end position="261"/>
    </location>
</feature>